<dbReference type="InterPro" id="IPR013342">
    <property type="entry name" value="Mandelate_racemase_C"/>
</dbReference>
<dbReference type="PANTHER" id="PTHR48073:SF2">
    <property type="entry name" value="O-SUCCINYLBENZOATE SYNTHASE"/>
    <property type="match status" value="1"/>
</dbReference>
<evidence type="ECO:0000259" key="2">
    <source>
        <dbReference type="SMART" id="SM00922"/>
    </source>
</evidence>
<dbReference type="Gene3D" id="3.20.20.120">
    <property type="entry name" value="Enolase-like C-terminal domain"/>
    <property type="match status" value="1"/>
</dbReference>
<name>A0A1T4MY03_9PORP</name>
<dbReference type="OrthoDB" id="9766759at2"/>
<dbReference type="PANTHER" id="PTHR48073">
    <property type="entry name" value="O-SUCCINYLBENZOATE SYNTHASE-RELATED"/>
    <property type="match status" value="1"/>
</dbReference>
<dbReference type="Pfam" id="PF13378">
    <property type="entry name" value="MR_MLE_C"/>
    <property type="match status" value="1"/>
</dbReference>
<accession>A0A1T4MY03</accession>
<dbReference type="GO" id="GO:0046872">
    <property type="term" value="F:metal ion binding"/>
    <property type="evidence" value="ECO:0007669"/>
    <property type="project" value="UniProtKB-KW"/>
</dbReference>
<dbReference type="AlphaFoldDB" id="A0A1T4MY03"/>
<dbReference type="STRING" id="29524.SAMN02745171_00937"/>
<keyword evidence="4" id="KW-1185">Reference proteome</keyword>
<dbReference type="SUPFAM" id="SSF54826">
    <property type="entry name" value="Enolase N-terminal domain-like"/>
    <property type="match status" value="1"/>
</dbReference>
<proteinExistence type="predicted"/>
<keyword evidence="1" id="KW-0479">Metal-binding</keyword>
<dbReference type="SFLD" id="SFLDF00009">
    <property type="entry name" value="o-succinylbenzoate_synthase"/>
    <property type="match status" value="1"/>
</dbReference>
<gene>
    <name evidence="3" type="ORF">SAMN02745171_00937</name>
</gene>
<feature type="domain" description="Mandelate racemase/muconate lactonizing enzyme C-terminal" evidence="2">
    <location>
        <begin position="132"/>
        <end position="230"/>
    </location>
</feature>
<dbReference type="GO" id="GO:0016854">
    <property type="term" value="F:racemase and epimerase activity"/>
    <property type="evidence" value="ECO:0007669"/>
    <property type="project" value="UniProtKB-ARBA"/>
</dbReference>
<dbReference type="Gene3D" id="3.30.390.10">
    <property type="entry name" value="Enolase-like, N-terminal domain"/>
    <property type="match status" value="1"/>
</dbReference>
<reference evidence="4" key="1">
    <citation type="submission" date="2017-02" db="EMBL/GenBank/DDBJ databases">
        <authorList>
            <person name="Varghese N."/>
            <person name="Submissions S."/>
        </authorList>
    </citation>
    <scope>NUCLEOTIDE SEQUENCE [LARGE SCALE GENOMIC DNA]</scope>
    <source>
        <strain evidence="4">ATCC 51356</strain>
    </source>
</reference>
<dbReference type="SMART" id="SM00922">
    <property type="entry name" value="MR_MLE"/>
    <property type="match status" value="1"/>
</dbReference>
<dbReference type="InterPro" id="IPR029017">
    <property type="entry name" value="Enolase-like_N"/>
</dbReference>
<evidence type="ECO:0000313" key="4">
    <source>
        <dbReference type="Proteomes" id="UP000190121"/>
    </source>
</evidence>
<dbReference type="SUPFAM" id="SSF51604">
    <property type="entry name" value="Enolase C-terminal domain-like"/>
    <property type="match status" value="1"/>
</dbReference>
<dbReference type="SFLD" id="SFLDS00001">
    <property type="entry name" value="Enolase"/>
    <property type="match status" value="1"/>
</dbReference>
<dbReference type="InterPro" id="IPR029065">
    <property type="entry name" value="Enolase_C-like"/>
</dbReference>
<sequence length="343" mass="39006">MAYSLSLHPYTLIFKKPAGTSRGVYRTRKVWYLHLTSSSYPGRVGIGECAPLPDLSHEYSSSFEQEIDTFVRSFQGRGEIDWEQLQSNSSLLFAMETALLHLQKGDYDFWDTPFARSEKGITINGLIWMGSRADMLEQIESKLNQGVNCIKLKIGAIDFEEELSLLHYIRERFSAEELSLRVDANGAFTPDNVQERLIALSRYDLHSIEQPIAPKQFHLMRQLAQQSPLSIALDEELIGIHRRNEKVELLEAIAPQYIVLKPTLHGGIRGCAEWIEEARKRNIGWWITSALESNIGLNAIAQWCATLDTTIPQGLGTGQLFTNNISLPLRVKGDTLWYNHRME</sequence>
<dbReference type="RefSeq" id="WP_078736871.1">
    <property type="nucleotide sequence ID" value="NZ_FUXE01000008.1"/>
</dbReference>
<dbReference type="InterPro" id="IPR036849">
    <property type="entry name" value="Enolase-like_C_sf"/>
</dbReference>
<dbReference type="CDD" id="cd03320">
    <property type="entry name" value="OSBS"/>
    <property type="match status" value="1"/>
</dbReference>
<evidence type="ECO:0000256" key="1">
    <source>
        <dbReference type="ARBA" id="ARBA00022723"/>
    </source>
</evidence>
<dbReference type="SFLD" id="SFLDG00180">
    <property type="entry name" value="muconate_cycloisomerase"/>
    <property type="match status" value="1"/>
</dbReference>
<evidence type="ECO:0000313" key="3">
    <source>
        <dbReference type="EMBL" id="SJZ71726.1"/>
    </source>
</evidence>
<organism evidence="3 4">
    <name type="scientific">Porphyromonas circumdentaria</name>
    <dbReference type="NCBI Taxonomy" id="29524"/>
    <lineage>
        <taxon>Bacteria</taxon>
        <taxon>Pseudomonadati</taxon>
        <taxon>Bacteroidota</taxon>
        <taxon>Bacteroidia</taxon>
        <taxon>Bacteroidales</taxon>
        <taxon>Porphyromonadaceae</taxon>
        <taxon>Porphyromonas</taxon>
    </lineage>
</organism>
<protein>
    <submittedName>
        <fullName evidence="3">O-succinylbenzoate synthase</fullName>
    </submittedName>
</protein>
<dbReference type="Proteomes" id="UP000190121">
    <property type="component" value="Unassembled WGS sequence"/>
</dbReference>
<dbReference type="EMBL" id="FUXE01000008">
    <property type="protein sequence ID" value="SJZ71726.1"/>
    <property type="molecule type" value="Genomic_DNA"/>
</dbReference>